<dbReference type="InterPro" id="IPR011528">
    <property type="entry name" value="NERD"/>
</dbReference>
<comment type="caution">
    <text evidence="2">The sequence shown here is derived from an EMBL/GenBank/DDBJ whole genome shotgun (WGS) entry which is preliminary data.</text>
</comment>
<dbReference type="OrthoDB" id="2734037at2"/>
<dbReference type="AlphaFoldDB" id="A0A544T025"/>
<dbReference type="Proteomes" id="UP000317316">
    <property type="component" value="Unassembled WGS sequence"/>
</dbReference>
<gene>
    <name evidence="2" type="ORF">FG382_17180</name>
</gene>
<organism evidence="2 3">
    <name type="scientific">Psychrobacillus lasiicapitis</name>
    <dbReference type="NCBI Taxonomy" id="1636719"/>
    <lineage>
        <taxon>Bacteria</taxon>
        <taxon>Bacillati</taxon>
        <taxon>Bacillota</taxon>
        <taxon>Bacilli</taxon>
        <taxon>Bacillales</taxon>
        <taxon>Bacillaceae</taxon>
        <taxon>Psychrobacillus</taxon>
    </lineage>
</organism>
<sequence length="134" mass="15741">MHLPFKFYAFHKLLLHAEKAFELDFLLITPFGAIILEVKNMIGILELTENPSQLIQRKETGDINKIPCPAVQLNDYKYQLSQFFIDHNIPIQIFGAVVFASRKSFVKTFTNKAQILYRNEVRPFLRKFQNFHPQ</sequence>
<dbReference type="Pfam" id="PF08378">
    <property type="entry name" value="NERD"/>
    <property type="match status" value="1"/>
</dbReference>
<name>A0A544T025_9BACI</name>
<dbReference type="RefSeq" id="WP_142540112.1">
    <property type="nucleotide sequence ID" value="NZ_BMIE01000008.1"/>
</dbReference>
<evidence type="ECO:0000313" key="3">
    <source>
        <dbReference type="Proteomes" id="UP000317316"/>
    </source>
</evidence>
<proteinExistence type="predicted"/>
<accession>A0A544T025</accession>
<protein>
    <submittedName>
        <fullName evidence="2">NERD domain-containing protein</fullName>
    </submittedName>
</protein>
<reference evidence="2 3" key="1">
    <citation type="submission" date="2019-05" db="EMBL/GenBank/DDBJ databases">
        <title>Psychrobacillus vulpis sp. nov., a new species isolated from feces of a red fox that inhabits in The Tablas de Daimiel Natural Park, Albacete, Spain.</title>
        <authorList>
            <person name="Rodriguez M."/>
            <person name="Reina J.C."/>
            <person name="Bejar V."/>
            <person name="Llamas I."/>
        </authorList>
    </citation>
    <scope>NUCLEOTIDE SEQUENCE [LARGE SCALE GENOMIC DNA]</scope>
    <source>
        <strain evidence="2 3">NEAU-3TGS17</strain>
    </source>
</reference>
<feature type="domain" description="NERD" evidence="1">
    <location>
        <begin position="1"/>
        <end position="103"/>
    </location>
</feature>
<evidence type="ECO:0000313" key="2">
    <source>
        <dbReference type="EMBL" id="TQR10791.1"/>
    </source>
</evidence>
<keyword evidence="3" id="KW-1185">Reference proteome</keyword>
<dbReference type="PROSITE" id="PS50965">
    <property type="entry name" value="NERD"/>
    <property type="match status" value="1"/>
</dbReference>
<evidence type="ECO:0000259" key="1">
    <source>
        <dbReference type="PROSITE" id="PS50965"/>
    </source>
</evidence>
<dbReference type="EMBL" id="VDGH01000010">
    <property type="protein sequence ID" value="TQR10791.1"/>
    <property type="molecule type" value="Genomic_DNA"/>
</dbReference>